<organism evidence="2 3">
    <name type="scientific">Molorchus minor</name>
    <dbReference type="NCBI Taxonomy" id="1323400"/>
    <lineage>
        <taxon>Eukaryota</taxon>
        <taxon>Metazoa</taxon>
        <taxon>Ecdysozoa</taxon>
        <taxon>Arthropoda</taxon>
        <taxon>Hexapoda</taxon>
        <taxon>Insecta</taxon>
        <taxon>Pterygota</taxon>
        <taxon>Neoptera</taxon>
        <taxon>Endopterygota</taxon>
        <taxon>Coleoptera</taxon>
        <taxon>Polyphaga</taxon>
        <taxon>Cucujiformia</taxon>
        <taxon>Chrysomeloidea</taxon>
        <taxon>Cerambycidae</taxon>
        <taxon>Lamiinae</taxon>
        <taxon>Monochamini</taxon>
        <taxon>Molorchus</taxon>
    </lineage>
</organism>
<name>A0ABQ9K1P6_9CUCU</name>
<sequence>MESVNCPMIKKYELNIHLFNRKKDKVSVWVVREVMAGEEEPGDSNTWLASSPNSQEVDDVVDVDRLWLGVFDECRVKDFVQAWRPRVLPLLVVLDSLLFRGMVELLYLEVDRPYIGWQRNESRILSFVLVLNEYELCPVLEGKVVMQKKDNLPAWLEFRARLSHPTPNPLHYSTGRICQKLLPQKKPPAKDETIYLIVPLVVIILIMLLAILVYLMAKRRRLIRLRHTILQMYEFDSNEQEWEPLASSEFP</sequence>
<comment type="caution">
    <text evidence="2">The sequence shown here is derived from an EMBL/GenBank/DDBJ whole genome shotgun (WGS) entry which is preliminary data.</text>
</comment>
<evidence type="ECO:0000313" key="3">
    <source>
        <dbReference type="Proteomes" id="UP001162164"/>
    </source>
</evidence>
<evidence type="ECO:0000313" key="2">
    <source>
        <dbReference type="EMBL" id="KAJ8983497.1"/>
    </source>
</evidence>
<keyword evidence="1" id="KW-0812">Transmembrane</keyword>
<evidence type="ECO:0000256" key="1">
    <source>
        <dbReference type="SAM" id="Phobius"/>
    </source>
</evidence>
<reference evidence="2" key="1">
    <citation type="journal article" date="2023" name="Insect Mol. Biol.">
        <title>Genome sequencing provides insights into the evolution of gene families encoding plant cell wall-degrading enzymes in longhorned beetles.</title>
        <authorList>
            <person name="Shin N.R."/>
            <person name="Okamura Y."/>
            <person name="Kirsch R."/>
            <person name="Pauchet Y."/>
        </authorList>
    </citation>
    <scope>NUCLEOTIDE SEQUENCE</scope>
    <source>
        <strain evidence="2">MMC_N1</strain>
    </source>
</reference>
<keyword evidence="1" id="KW-0472">Membrane</keyword>
<protein>
    <submittedName>
        <fullName evidence="2">Uncharacterized protein</fullName>
    </submittedName>
</protein>
<dbReference type="EMBL" id="JAPWTJ010000072">
    <property type="protein sequence ID" value="KAJ8983497.1"/>
    <property type="molecule type" value="Genomic_DNA"/>
</dbReference>
<accession>A0ABQ9K1P6</accession>
<dbReference type="Proteomes" id="UP001162164">
    <property type="component" value="Unassembled WGS sequence"/>
</dbReference>
<gene>
    <name evidence="2" type="ORF">NQ317_005154</name>
</gene>
<proteinExistence type="predicted"/>
<keyword evidence="3" id="KW-1185">Reference proteome</keyword>
<feature type="transmembrane region" description="Helical" evidence="1">
    <location>
        <begin position="194"/>
        <end position="217"/>
    </location>
</feature>
<keyword evidence="1" id="KW-1133">Transmembrane helix</keyword>